<dbReference type="Pfam" id="PF01636">
    <property type="entry name" value="APH"/>
    <property type="match status" value="1"/>
</dbReference>
<dbReference type="InterPro" id="IPR011009">
    <property type="entry name" value="Kinase-like_dom_sf"/>
</dbReference>
<evidence type="ECO:0000313" key="3">
    <source>
        <dbReference type="Proteomes" id="UP001560019"/>
    </source>
</evidence>
<gene>
    <name evidence="2" type="ORF">Ga0609869_001304</name>
</gene>
<accession>A0ABV3XRK0</accession>
<proteinExistence type="predicted"/>
<name>A0ABV3XRK0_9RHOB</name>
<keyword evidence="2" id="KW-0808">Transferase</keyword>
<feature type="domain" description="Aminoglycoside phosphotransferase" evidence="1">
    <location>
        <begin position="24"/>
        <end position="255"/>
    </location>
</feature>
<reference evidence="2 3" key="1">
    <citation type="submission" date="2024-06" db="EMBL/GenBank/DDBJ databases">
        <title>Genome of Rhodovulum iodosum, a marine photoferrotroph.</title>
        <authorList>
            <person name="Bianchini G."/>
            <person name="Nikeleit V."/>
            <person name="Kappler A."/>
            <person name="Bryce C."/>
            <person name="Sanchez-Baracaldo P."/>
        </authorList>
    </citation>
    <scope>NUCLEOTIDE SEQUENCE [LARGE SCALE GENOMIC DNA]</scope>
    <source>
        <strain evidence="2 3">UT/N1</strain>
    </source>
</reference>
<keyword evidence="2" id="KW-0418">Kinase</keyword>
<dbReference type="SUPFAM" id="SSF56112">
    <property type="entry name" value="Protein kinase-like (PK-like)"/>
    <property type="match status" value="1"/>
</dbReference>
<comment type="caution">
    <text evidence="2">The sequence shown here is derived from an EMBL/GenBank/DDBJ whole genome shotgun (WGS) entry which is preliminary data.</text>
</comment>
<keyword evidence="3" id="KW-1185">Reference proteome</keyword>
<dbReference type="RefSeq" id="WP_125408320.1">
    <property type="nucleotide sequence ID" value="NZ_JBEHHI010000001.1"/>
</dbReference>
<dbReference type="GO" id="GO:0016301">
    <property type="term" value="F:kinase activity"/>
    <property type="evidence" value="ECO:0007669"/>
    <property type="project" value="UniProtKB-KW"/>
</dbReference>
<dbReference type="EMBL" id="JBEHHI010000001">
    <property type="protein sequence ID" value="MEX5727951.1"/>
    <property type="molecule type" value="Genomic_DNA"/>
</dbReference>
<protein>
    <submittedName>
        <fullName evidence="2">Aminoglycoside/choline kinase family phosphotransferase</fullName>
    </submittedName>
</protein>
<dbReference type="InterPro" id="IPR002575">
    <property type="entry name" value="Aminoglycoside_PTrfase"/>
</dbReference>
<dbReference type="Proteomes" id="UP001560019">
    <property type="component" value="Unassembled WGS sequence"/>
</dbReference>
<organism evidence="2 3">
    <name type="scientific">Rhodovulum iodosum</name>
    <dbReference type="NCBI Taxonomy" id="68291"/>
    <lineage>
        <taxon>Bacteria</taxon>
        <taxon>Pseudomonadati</taxon>
        <taxon>Pseudomonadota</taxon>
        <taxon>Alphaproteobacteria</taxon>
        <taxon>Rhodobacterales</taxon>
        <taxon>Paracoccaceae</taxon>
        <taxon>Rhodovulum</taxon>
    </lineage>
</organism>
<evidence type="ECO:0000259" key="1">
    <source>
        <dbReference type="Pfam" id="PF01636"/>
    </source>
</evidence>
<evidence type="ECO:0000313" key="2">
    <source>
        <dbReference type="EMBL" id="MEX5727951.1"/>
    </source>
</evidence>
<sequence>MPDRQALSAAFLERAGWGGALRGPLAGDASHRRYDRLTRPDTGESAVLMDAPPDTGEDVRPFTAIARHLSAHGLSAPAILAEDEGHGFVLMEDFGDGLFARLLERDEADETALYAAATDLLSALHKAPLPPDLGHYDPAKMADLACLAFDWYLAGSGTPVPAARRAAISAELETVLARLCRGPEVMVLRDYHAENLIWLPGRDGVARVGLLDFQDALGGHPAYDLVSLLWDARRDVPEALQEAMLARYLVETGQPKAEFRTAFAALGVQRNLRILGVFARLCLRDGKPGYLDLLPRVWGHLQRGLAHPALAPLKAGALAALPPPTPALCQTIREKCATRPTP</sequence>
<dbReference type="Gene3D" id="3.90.1200.10">
    <property type="match status" value="1"/>
</dbReference>
<dbReference type="Gene3D" id="3.30.200.20">
    <property type="entry name" value="Phosphorylase Kinase, domain 1"/>
    <property type="match status" value="1"/>
</dbReference>